<organism evidence="1">
    <name type="scientific">uncultured delta proteobacterium HF0130_20J24</name>
    <dbReference type="NCBI Taxonomy" id="710829"/>
    <lineage>
        <taxon>Bacteria</taxon>
        <taxon>Deltaproteobacteria</taxon>
        <taxon>environmental samples</taxon>
    </lineage>
</organism>
<name>E0XXS1_9DELT</name>
<dbReference type="EMBL" id="GU474913">
    <property type="protein sequence ID" value="ADI19212.1"/>
    <property type="molecule type" value="Genomic_DNA"/>
</dbReference>
<evidence type="ECO:0008006" key="2">
    <source>
        <dbReference type="Google" id="ProtNLM"/>
    </source>
</evidence>
<dbReference type="AlphaFoldDB" id="E0XXS1"/>
<protein>
    <recommendedName>
        <fullName evidence="2">Outer membrane protein beta-barrel domain-containing protein</fullName>
    </recommendedName>
</protein>
<dbReference type="InterPro" id="IPR011250">
    <property type="entry name" value="OMP/PagP_B-barrel"/>
</dbReference>
<evidence type="ECO:0000313" key="1">
    <source>
        <dbReference type="EMBL" id="ADI19212.1"/>
    </source>
</evidence>
<dbReference type="SUPFAM" id="SSF56925">
    <property type="entry name" value="OMPA-like"/>
    <property type="match status" value="1"/>
</dbReference>
<accession>E0XXS1</accession>
<reference evidence="1" key="1">
    <citation type="journal article" date="2011" name="Environ. Microbiol.">
        <title>Time-series analyses of Monterey Bay coastal microbial picoplankton using a 'genome proxy' microarray.</title>
        <authorList>
            <person name="Rich V.I."/>
            <person name="Pham V.D."/>
            <person name="Eppley J."/>
            <person name="Shi Y."/>
            <person name="DeLong E.F."/>
        </authorList>
    </citation>
    <scope>NUCLEOTIDE SEQUENCE</scope>
</reference>
<sequence length="185" mass="20553">MRKLLTTVILLLFLISPLFGQSSEDKKFAVRTSVFAHALTYNLDKHNGVGFHFGQISTDLNVNNIEKGENSFVGVNYGYAFDCINCDSFWIIALLGPYSTVFTTVDGSTYTYSGWGLNVAGGYGWYFENDISVLLGIGPSYSTWRKESENLKSDKGYVNDVEDRVKKLSIQPISSTPFAAIGYSF</sequence>
<proteinExistence type="predicted"/>